<accession>A0A7Y0FM40</accession>
<dbReference type="AlphaFoldDB" id="A0A7Y0FM40"/>
<dbReference type="RefSeq" id="WP_169530283.1">
    <property type="nucleotide sequence ID" value="NZ_JABBGH010000001.1"/>
</dbReference>
<protein>
    <submittedName>
        <fullName evidence="1">Uncharacterized protein</fullName>
    </submittedName>
</protein>
<gene>
    <name evidence="1" type="ORF">HHL22_07370</name>
</gene>
<comment type="caution">
    <text evidence="1">The sequence shown here is derived from an EMBL/GenBank/DDBJ whole genome shotgun (WGS) entry which is preliminary data.</text>
</comment>
<proteinExistence type="predicted"/>
<evidence type="ECO:0000313" key="2">
    <source>
        <dbReference type="Proteomes" id="UP000559626"/>
    </source>
</evidence>
<evidence type="ECO:0000313" key="1">
    <source>
        <dbReference type="EMBL" id="NML65024.1"/>
    </source>
</evidence>
<organism evidence="1 2">
    <name type="scientific">Hymenobacter polaris</name>
    <dbReference type="NCBI Taxonomy" id="2682546"/>
    <lineage>
        <taxon>Bacteria</taxon>
        <taxon>Pseudomonadati</taxon>
        <taxon>Bacteroidota</taxon>
        <taxon>Cytophagia</taxon>
        <taxon>Cytophagales</taxon>
        <taxon>Hymenobacteraceae</taxon>
        <taxon>Hymenobacter</taxon>
    </lineage>
</organism>
<dbReference type="EMBL" id="JABBGH010000001">
    <property type="protein sequence ID" value="NML65024.1"/>
    <property type="molecule type" value="Genomic_DNA"/>
</dbReference>
<sequence>MGQRANYIIKNQDKLTIHYTHWRANCIAQDLYLGEKRFLKYVNECKIVDEIINYPWIEGCVIIDILNKHLCFWSWEIPNVTSVISYYLQALRDKWTGWTIEHLSNGMYDAEKILAIDYVSKQEFSKLDIPSEEDVIDDKVEEWITVTVLIKHSNELFVTSTGNLSVESIISYGPKIIELLQRKPRYNLPNEDDATQECIIFDIDSKVIFISQSEFGLWEQTAPLWDSYALIMGDTGYIATLQMANIDTTNLLLPQDKVIEYFTALVAQTSDFNPADFAQRIIQDQKDAVFHPDFFDNTKPNRTIIEVITSKLKSLFKRNNSS</sequence>
<dbReference type="Proteomes" id="UP000559626">
    <property type="component" value="Unassembled WGS sequence"/>
</dbReference>
<name>A0A7Y0FM40_9BACT</name>
<keyword evidence="2" id="KW-1185">Reference proteome</keyword>
<reference evidence="1 2" key="1">
    <citation type="submission" date="2020-04" db="EMBL/GenBank/DDBJ databases">
        <title>Hymenobacter polaris sp. nov., isolated from Arctic soil.</title>
        <authorList>
            <person name="Dahal R.H."/>
        </authorList>
    </citation>
    <scope>NUCLEOTIDE SEQUENCE [LARGE SCALE GENOMIC DNA]</scope>
    <source>
        <strain evidence="1 2">RP-2-7</strain>
    </source>
</reference>